<evidence type="ECO:0000256" key="1">
    <source>
        <dbReference type="ARBA" id="ARBA00022723"/>
    </source>
</evidence>
<dbReference type="SUPFAM" id="SSF53098">
    <property type="entry name" value="Ribonuclease H-like"/>
    <property type="match status" value="1"/>
</dbReference>
<dbReference type="InterPro" id="IPR001878">
    <property type="entry name" value="Znf_CCHC"/>
</dbReference>
<evidence type="ECO:0000259" key="5">
    <source>
        <dbReference type="PROSITE" id="PS50158"/>
    </source>
</evidence>
<evidence type="ECO:0008006" key="9">
    <source>
        <dbReference type="Google" id="ProtNLM"/>
    </source>
</evidence>
<dbReference type="EMBL" id="JBBWWQ010000017">
    <property type="protein sequence ID" value="KAK8923669.1"/>
    <property type="molecule type" value="Genomic_DNA"/>
</dbReference>
<evidence type="ECO:0000313" key="7">
    <source>
        <dbReference type="EMBL" id="KAK8923669.1"/>
    </source>
</evidence>
<evidence type="ECO:0000256" key="3">
    <source>
        <dbReference type="PROSITE-ProRule" id="PRU00047"/>
    </source>
</evidence>
<feature type="domain" description="CCHC-type" evidence="5">
    <location>
        <begin position="113"/>
        <end position="129"/>
    </location>
</feature>
<dbReference type="InterPro" id="IPR039537">
    <property type="entry name" value="Retrotran_Ty1/copia-like"/>
</dbReference>
<dbReference type="GO" id="GO:0003676">
    <property type="term" value="F:nucleic acid binding"/>
    <property type="evidence" value="ECO:0007669"/>
    <property type="project" value="InterPro"/>
</dbReference>
<dbReference type="InterPro" id="IPR036875">
    <property type="entry name" value="Znf_CCHC_sf"/>
</dbReference>
<dbReference type="SMART" id="SM00343">
    <property type="entry name" value="ZnF_C2HC"/>
    <property type="match status" value="1"/>
</dbReference>
<dbReference type="PROSITE" id="PS50158">
    <property type="entry name" value="ZF_CCHC"/>
    <property type="match status" value="1"/>
</dbReference>
<dbReference type="InterPro" id="IPR036397">
    <property type="entry name" value="RNaseH_sf"/>
</dbReference>
<evidence type="ECO:0000259" key="6">
    <source>
        <dbReference type="PROSITE" id="PS50994"/>
    </source>
</evidence>
<dbReference type="Pfam" id="PF00098">
    <property type="entry name" value="zf-CCHC"/>
    <property type="match status" value="1"/>
</dbReference>
<evidence type="ECO:0000256" key="2">
    <source>
        <dbReference type="ARBA" id="ARBA00022801"/>
    </source>
</evidence>
<dbReference type="PANTHER" id="PTHR42648:SF27">
    <property type="entry name" value="RNA-DIRECTED DNA POLYMERASE"/>
    <property type="match status" value="1"/>
</dbReference>
<proteinExistence type="predicted"/>
<dbReference type="Proteomes" id="UP001418222">
    <property type="component" value="Unassembled WGS sequence"/>
</dbReference>
<dbReference type="InterPro" id="IPR001584">
    <property type="entry name" value="Integrase_cat-core"/>
</dbReference>
<dbReference type="GO" id="GO:0016787">
    <property type="term" value="F:hydrolase activity"/>
    <property type="evidence" value="ECO:0007669"/>
    <property type="project" value="UniProtKB-KW"/>
</dbReference>
<keyword evidence="3" id="KW-0863">Zinc-finger</keyword>
<gene>
    <name evidence="7" type="ORF">KSP39_PZI019346</name>
</gene>
<accession>A0AAP0B1B0</accession>
<dbReference type="InterPro" id="IPR012337">
    <property type="entry name" value="RNaseH-like_sf"/>
</dbReference>
<dbReference type="InterPro" id="IPR057670">
    <property type="entry name" value="SH3_retrovirus"/>
</dbReference>
<evidence type="ECO:0000256" key="4">
    <source>
        <dbReference type="SAM" id="MobiDB-lite"/>
    </source>
</evidence>
<keyword evidence="8" id="KW-1185">Reference proteome</keyword>
<comment type="caution">
    <text evidence="7">The sequence shown here is derived from an EMBL/GenBank/DDBJ whole genome shotgun (WGS) entry which is preliminary data.</text>
</comment>
<dbReference type="SUPFAM" id="SSF57756">
    <property type="entry name" value="Retrovirus zinc finger-like domains"/>
    <property type="match status" value="1"/>
</dbReference>
<dbReference type="AlphaFoldDB" id="A0AAP0B1B0"/>
<protein>
    <recommendedName>
        <fullName evidence="9">Retrotransposon protein, putative, Ty1-copia subclass</fullName>
    </recommendedName>
</protein>
<dbReference type="Gene3D" id="4.10.60.10">
    <property type="entry name" value="Zinc finger, CCHC-type"/>
    <property type="match status" value="1"/>
</dbReference>
<keyword evidence="3" id="KW-0862">Zinc</keyword>
<reference evidence="7 8" key="1">
    <citation type="journal article" date="2022" name="Nat. Plants">
        <title>Genomes of leafy and leafless Platanthera orchids illuminate the evolution of mycoheterotrophy.</title>
        <authorList>
            <person name="Li M.H."/>
            <person name="Liu K.W."/>
            <person name="Li Z."/>
            <person name="Lu H.C."/>
            <person name="Ye Q.L."/>
            <person name="Zhang D."/>
            <person name="Wang J.Y."/>
            <person name="Li Y.F."/>
            <person name="Zhong Z.M."/>
            <person name="Liu X."/>
            <person name="Yu X."/>
            <person name="Liu D.K."/>
            <person name="Tu X.D."/>
            <person name="Liu B."/>
            <person name="Hao Y."/>
            <person name="Liao X.Y."/>
            <person name="Jiang Y.T."/>
            <person name="Sun W.H."/>
            <person name="Chen J."/>
            <person name="Chen Y.Q."/>
            <person name="Ai Y."/>
            <person name="Zhai J.W."/>
            <person name="Wu S.S."/>
            <person name="Zhou Z."/>
            <person name="Hsiao Y.Y."/>
            <person name="Wu W.L."/>
            <person name="Chen Y.Y."/>
            <person name="Lin Y.F."/>
            <person name="Hsu J.L."/>
            <person name="Li C.Y."/>
            <person name="Wang Z.W."/>
            <person name="Zhao X."/>
            <person name="Zhong W.Y."/>
            <person name="Ma X.K."/>
            <person name="Ma L."/>
            <person name="Huang J."/>
            <person name="Chen G.Z."/>
            <person name="Huang M.Z."/>
            <person name="Huang L."/>
            <person name="Peng D.H."/>
            <person name="Luo Y.B."/>
            <person name="Zou S.Q."/>
            <person name="Chen S.P."/>
            <person name="Lan S."/>
            <person name="Tsai W.C."/>
            <person name="Van de Peer Y."/>
            <person name="Liu Z.J."/>
        </authorList>
    </citation>
    <scope>NUCLEOTIDE SEQUENCE [LARGE SCALE GENOMIC DNA]</scope>
    <source>
        <strain evidence="7">Lor287</strain>
    </source>
</reference>
<sequence>MIGYIENFERLGFPLGQELATDLILQSLPDSYEQFVLNYNMNEIDKTLPELPGMLRTAEINMKKAKPASPILMVHKGKGKAKGSKKTKVGPKSHLDPKSSALMKKKSTVKEGKCHHCGKAGHWRRNCPSYIEGLQKMKGGMTSASNIYVIEINLSAPSSWVLDTGCGSHICTNVQELGRRRLLSKGEVDLRVGNGVRVIAVAVGVYRLFLSSKMTKAPFTGYTERAEDFLGVVHSDVCGPMSSIARAGYFYFVIFTDDFSRYGYVYIMKCKSETFEKFKEFKNEVENQLGKRVKALRSNRGGEYLSHEFRDYLKECGIVSQLTPPRTPQHNGVSERRNRTLLDMARSMMSHADLHVSFWGFALETATMTLNRAPTKTVLKIPYEIWTGKRPSMSFIKIWGYKAYVRRQMPDKLEPKSDKCYLVGYPKETKGYYFYLPSEGKVFVTRTGVFLEKEFLSRKIEKVELEEVQEPQIVNEPELDSETGLQDVVAREPAQETQVLRRSGRPRFEPERYGFLMSQIGNVLLMDHDDEPATYQEAMNGLDSDKWLEAMKSEMDSMYANQVWNLVEPPEGVRPIGCKWVFKKKTDMDGNSIRILLAIAAYYHYEIWQMDVKTAFLNGNLLEEVYMTQPEGFVSPNEATKVCKLNRSIYGLKQASRSWNLRFDEKIKEFGFIKNEDEPYVYKRISGSIVVFLILYVDDILLIGNDIPTLKVVKNNLGNFFSMKDLSEATYILGIKIFRDRSKKLLGLTQSTYIEKVLKRFNMLESKKGFLPMSHGVNLSKDQY</sequence>
<feature type="domain" description="Integrase catalytic" evidence="6">
    <location>
        <begin position="214"/>
        <end position="390"/>
    </location>
</feature>
<keyword evidence="1" id="KW-0479">Metal-binding</keyword>
<feature type="region of interest" description="Disordered" evidence="4">
    <location>
        <begin position="76"/>
        <end position="105"/>
    </location>
</feature>
<dbReference type="PANTHER" id="PTHR42648">
    <property type="entry name" value="TRANSPOSASE, PUTATIVE-RELATED"/>
    <property type="match status" value="1"/>
</dbReference>
<dbReference type="GO" id="GO:0015074">
    <property type="term" value="P:DNA integration"/>
    <property type="evidence" value="ECO:0007669"/>
    <property type="project" value="InterPro"/>
</dbReference>
<dbReference type="InterPro" id="IPR013103">
    <property type="entry name" value="RVT_2"/>
</dbReference>
<dbReference type="SUPFAM" id="SSF56672">
    <property type="entry name" value="DNA/RNA polymerases"/>
    <property type="match status" value="1"/>
</dbReference>
<organism evidence="7 8">
    <name type="scientific">Platanthera zijinensis</name>
    <dbReference type="NCBI Taxonomy" id="2320716"/>
    <lineage>
        <taxon>Eukaryota</taxon>
        <taxon>Viridiplantae</taxon>
        <taxon>Streptophyta</taxon>
        <taxon>Embryophyta</taxon>
        <taxon>Tracheophyta</taxon>
        <taxon>Spermatophyta</taxon>
        <taxon>Magnoliopsida</taxon>
        <taxon>Liliopsida</taxon>
        <taxon>Asparagales</taxon>
        <taxon>Orchidaceae</taxon>
        <taxon>Orchidoideae</taxon>
        <taxon>Orchideae</taxon>
        <taxon>Orchidinae</taxon>
        <taxon>Platanthera</taxon>
    </lineage>
</organism>
<keyword evidence="2" id="KW-0378">Hydrolase</keyword>
<dbReference type="InterPro" id="IPR043502">
    <property type="entry name" value="DNA/RNA_pol_sf"/>
</dbReference>
<name>A0AAP0B1B0_9ASPA</name>
<feature type="compositionally biased region" description="Basic residues" evidence="4">
    <location>
        <begin position="76"/>
        <end position="91"/>
    </location>
</feature>
<dbReference type="Gene3D" id="3.30.420.10">
    <property type="entry name" value="Ribonuclease H-like superfamily/Ribonuclease H"/>
    <property type="match status" value="1"/>
</dbReference>
<dbReference type="Pfam" id="PF00665">
    <property type="entry name" value="rve"/>
    <property type="match status" value="1"/>
</dbReference>
<dbReference type="PROSITE" id="PS50994">
    <property type="entry name" value="INTEGRASE"/>
    <property type="match status" value="1"/>
</dbReference>
<dbReference type="GO" id="GO:0008270">
    <property type="term" value="F:zinc ion binding"/>
    <property type="evidence" value="ECO:0007669"/>
    <property type="project" value="UniProtKB-KW"/>
</dbReference>
<evidence type="ECO:0000313" key="8">
    <source>
        <dbReference type="Proteomes" id="UP001418222"/>
    </source>
</evidence>
<dbReference type="Pfam" id="PF07727">
    <property type="entry name" value="RVT_2"/>
    <property type="match status" value="1"/>
</dbReference>
<dbReference type="Pfam" id="PF25597">
    <property type="entry name" value="SH3_retrovirus"/>
    <property type="match status" value="1"/>
</dbReference>